<dbReference type="RefSeq" id="WP_170014215.1">
    <property type="nucleotide sequence ID" value="NZ_JABCRE010000004.1"/>
</dbReference>
<name>A0A848QK12_9SPHN</name>
<dbReference type="InterPro" id="IPR003848">
    <property type="entry name" value="DUF218"/>
</dbReference>
<dbReference type="Proteomes" id="UP000561181">
    <property type="component" value="Unassembled WGS sequence"/>
</dbReference>
<evidence type="ECO:0000259" key="1">
    <source>
        <dbReference type="Pfam" id="PF02698"/>
    </source>
</evidence>
<organism evidence="2 3">
    <name type="scientific">Pontixanthobacter rizhaonensis</name>
    <dbReference type="NCBI Taxonomy" id="2730337"/>
    <lineage>
        <taxon>Bacteria</taxon>
        <taxon>Pseudomonadati</taxon>
        <taxon>Pseudomonadota</taxon>
        <taxon>Alphaproteobacteria</taxon>
        <taxon>Sphingomonadales</taxon>
        <taxon>Erythrobacteraceae</taxon>
        <taxon>Pontixanthobacter</taxon>
    </lineage>
</organism>
<evidence type="ECO:0000313" key="2">
    <source>
        <dbReference type="EMBL" id="NMW32992.1"/>
    </source>
</evidence>
<feature type="domain" description="DUF218" evidence="1">
    <location>
        <begin position="35"/>
        <end position="139"/>
    </location>
</feature>
<evidence type="ECO:0000313" key="3">
    <source>
        <dbReference type="Proteomes" id="UP000561181"/>
    </source>
</evidence>
<dbReference type="Pfam" id="PF02698">
    <property type="entry name" value="DUF218"/>
    <property type="match status" value="1"/>
</dbReference>
<accession>A0A848QK12</accession>
<reference evidence="2 3" key="1">
    <citation type="submission" date="2020-04" db="EMBL/GenBank/DDBJ databases">
        <authorList>
            <person name="Liu A."/>
        </authorList>
    </citation>
    <scope>NUCLEOTIDE SEQUENCE [LARGE SCALE GENOMIC DNA]</scope>
    <source>
        <strain evidence="2 3">RZ02</strain>
    </source>
</reference>
<gene>
    <name evidence="2" type="ORF">HKD42_13055</name>
</gene>
<protein>
    <submittedName>
        <fullName evidence="2">YdcF family protein</fullName>
    </submittedName>
</protein>
<dbReference type="CDD" id="cd06259">
    <property type="entry name" value="YdcF-like"/>
    <property type="match status" value="1"/>
</dbReference>
<comment type="caution">
    <text evidence="2">The sequence shown here is derived from an EMBL/GenBank/DDBJ whole genome shotgun (WGS) entry which is preliminary data.</text>
</comment>
<proteinExistence type="predicted"/>
<dbReference type="AlphaFoldDB" id="A0A848QK12"/>
<dbReference type="EMBL" id="JABCRE010000004">
    <property type="protein sequence ID" value="NMW32992.1"/>
    <property type="molecule type" value="Genomic_DNA"/>
</dbReference>
<keyword evidence="3" id="KW-1185">Reference proteome</keyword>
<sequence>MMRRVLATLAIIWFIGFAWFTTTLPGPYEGGVSEAVIVPTGAAGRIEHGLEVLAKDEAKEMLVTGVDREVKPGEFAAQFNVPMETMECCVTLGFDAVDTRGNATETAEWIKKRGVTKLRLVTTDWHMRRARNELEKQIPDNVEIIGDAVQSEPSLRILFLEYHKYMASRVATMWRG</sequence>